<dbReference type="GeneID" id="82846559"/>
<reference evidence="1 2" key="1">
    <citation type="submission" date="2012-06" db="EMBL/GenBank/DDBJ databases">
        <title>Draft Genome Sequence of Lactobacillus hominis Strain CRBIP 24.179T, isolated from human intestine.</title>
        <authorList>
            <person name="Cousin S."/>
            <person name="Ma L."/>
            <person name="Bizet C."/>
            <person name="Loux V."/>
            <person name="Bouchier C."/>
            <person name="Clermont D."/>
            <person name="Creno S."/>
        </authorList>
    </citation>
    <scope>NUCLEOTIDE SEQUENCE [LARGE SCALE GENOMIC DNA]</scope>
    <source>
        <strain evidence="2">CRBIP 24.179T</strain>
    </source>
</reference>
<keyword evidence="2" id="KW-1185">Reference proteome</keyword>
<gene>
    <name evidence="1" type="ORF">BN55_06900</name>
</gene>
<dbReference type="RefSeq" id="WP_008469979.1">
    <property type="nucleotide sequence ID" value="NZ_AYZP01000003.1"/>
</dbReference>
<dbReference type="PATRIC" id="fig|1423758.3.peg.1298"/>
<dbReference type="eggNOG" id="ENOG502ZCZ3">
    <property type="taxonomic scope" value="Bacteria"/>
</dbReference>
<sequence length="104" mass="11984">MNVTFSNKGCKAFFKKYPHNFEEAKRKIEKAIAVEIKTNMKKVKLATRNKVNGLSCYEMRLNLGKIGSVRIAFTLEKDQAIVYYLTTILQKDKFSKALDKALFN</sequence>
<dbReference type="AlphaFoldDB" id="I7L5A6"/>
<comment type="caution">
    <text evidence="1">The sequence shown here is derived from an EMBL/GenBank/DDBJ whole genome shotgun (WGS) entry which is preliminary data.</text>
</comment>
<dbReference type="STRING" id="1423758.FC41_GL001284"/>
<proteinExistence type="predicted"/>
<dbReference type="Proteomes" id="UP000009320">
    <property type="component" value="Unassembled WGS sequence"/>
</dbReference>
<evidence type="ECO:0000313" key="2">
    <source>
        <dbReference type="Proteomes" id="UP000009320"/>
    </source>
</evidence>
<evidence type="ECO:0000313" key="1">
    <source>
        <dbReference type="EMBL" id="CCI81282.1"/>
    </source>
</evidence>
<name>I7L5A6_9LACO</name>
<dbReference type="EMBL" id="CAKE01000002">
    <property type="protein sequence ID" value="CCI81282.1"/>
    <property type="molecule type" value="Genomic_DNA"/>
</dbReference>
<dbReference type="OrthoDB" id="2315594at2"/>
<organism evidence="1 2">
    <name type="scientific">Lactobacillus hominis DSM 23910 = CRBIP 24.179</name>
    <dbReference type="NCBI Taxonomy" id="1423758"/>
    <lineage>
        <taxon>Bacteria</taxon>
        <taxon>Bacillati</taxon>
        <taxon>Bacillota</taxon>
        <taxon>Bacilli</taxon>
        <taxon>Lactobacillales</taxon>
        <taxon>Lactobacillaceae</taxon>
        <taxon>Lactobacillus</taxon>
    </lineage>
</organism>
<protein>
    <submittedName>
        <fullName evidence="1">Uncharacterized protein</fullName>
    </submittedName>
</protein>
<accession>I7L5A6</accession>